<evidence type="ECO:0000256" key="1">
    <source>
        <dbReference type="SAM" id="MobiDB-lite"/>
    </source>
</evidence>
<accession>A0AAD5UHK3</accession>
<evidence type="ECO:0000313" key="2">
    <source>
        <dbReference type="EMBL" id="KAJ3257898.1"/>
    </source>
</evidence>
<comment type="caution">
    <text evidence="2">The sequence shown here is derived from an EMBL/GenBank/DDBJ whole genome shotgun (WGS) entry which is preliminary data.</text>
</comment>
<proteinExistence type="predicted"/>
<evidence type="ECO:0000313" key="3">
    <source>
        <dbReference type="Proteomes" id="UP001210925"/>
    </source>
</evidence>
<dbReference type="EMBL" id="JADGKB010000033">
    <property type="protein sequence ID" value="KAJ3257898.1"/>
    <property type="molecule type" value="Genomic_DNA"/>
</dbReference>
<keyword evidence="3" id="KW-1185">Reference proteome</keyword>
<reference evidence="2" key="1">
    <citation type="submission" date="2020-05" db="EMBL/GenBank/DDBJ databases">
        <title>Phylogenomic resolution of chytrid fungi.</title>
        <authorList>
            <person name="Stajich J.E."/>
            <person name="Amses K."/>
            <person name="Simmons R."/>
            <person name="Seto K."/>
            <person name="Myers J."/>
            <person name="Bonds A."/>
            <person name="Quandt C.A."/>
            <person name="Barry K."/>
            <person name="Liu P."/>
            <person name="Grigoriev I."/>
            <person name="Longcore J.E."/>
            <person name="James T.Y."/>
        </authorList>
    </citation>
    <scope>NUCLEOTIDE SEQUENCE</scope>
    <source>
        <strain evidence="2">PLAUS21</strain>
    </source>
</reference>
<gene>
    <name evidence="2" type="ORF">HK103_004189</name>
</gene>
<dbReference type="AlphaFoldDB" id="A0AAD5UHK3"/>
<organism evidence="2 3">
    <name type="scientific">Boothiomyces macroporosus</name>
    <dbReference type="NCBI Taxonomy" id="261099"/>
    <lineage>
        <taxon>Eukaryota</taxon>
        <taxon>Fungi</taxon>
        <taxon>Fungi incertae sedis</taxon>
        <taxon>Chytridiomycota</taxon>
        <taxon>Chytridiomycota incertae sedis</taxon>
        <taxon>Chytridiomycetes</taxon>
        <taxon>Rhizophydiales</taxon>
        <taxon>Terramycetaceae</taxon>
        <taxon>Boothiomyces</taxon>
    </lineage>
</organism>
<feature type="compositionally biased region" description="Polar residues" evidence="1">
    <location>
        <begin position="420"/>
        <end position="429"/>
    </location>
</feature>
<sequence length="627" mass="70892">MGESVEEKAARLALEKYINDKPNDSGLREIVEQCKPHLTFVEICGQLNIPINDTPKQKKRTYIRPYASPQFVGMPVSAEPEIIPARQSPLRKRLDFKDQDQEKDVEIILPDDIEKLAQKRVEEFILIQPEESGIRDVVEKCKPHFTFLEICEQLEIDVADLLEMRETEAHAPVPSISPKESDKQPEMTVPDTSFENTELENITHERNTIDDPLLDINSLKKWDSKFVNAVFNGINGLDKLLPTSFHQFFYDMLLHTALVVDPTAIHSDLPALEKLYPSNVDGIDQLTNFKIRKLCEDIIFDVKTTFLAKPLSRDASTMTAATKYTSKATGTTDLIKNRSTGVNTDKLKTHEVSTSTSRKKIQEIGTNTEQKEFTSRATATGRNDFSKSIAVNTESTWNSDTVKTLAILPEPVQKEHDAYSQPSSETNQKVVEPIRKREGSNESAPKRLKTDTDGKSINLTMKVQQGNILKDIQAKIHSDTKNNSIRQNSVQNSNINKVKNNSNVSVRQESTPDARTVPVKKVDAQIENTSLKRTSAPVVLETPAPKPVKSAFAIDQERYIHSIKADIQRSIKNDERRHLLMRKFANTMEEDYSEEGEIQYEENNMEDYPTFDAETLAKAKVLKALAK</sequence>
<name>A0AAD5UHK3_9FUNG</name>
<dbReference type="Proteomes" id="UP001210925">
    <property type="component" value="Unassembled WGS sequence"/>
</dbReference>
<feature type="compositionally biased region" description="Basic and acidic residues" evidence="1">
    <location>
        <begin position="432"/>
        <end position="452"/>
    </location>
</feature>
<feature type="region of interest" description="Disordered" evidence="1">
    <location>
        <begin position="414"/>
        <end position="452"/>
    </location>
</feature>
<protein>
    <submittedName>
        <fullName evidence="2">Uncharacterized protein</fullName>
    </submittedName>
</protein>
<feature type="region of interest" description="Disordered" evidence="1">
    <location>
        <begin position="169"/>
        <end position="190"/>
    </location>
</feature>